<dbReference type="Pfam" id="PF00078">
    <property type="entry name" value="RVT_1"/>
    <property type="match status" value="1"/>
</dbReference>
<dbReference type="SUPFAM" id="SSF56672">
    <property type="entry name" value="DNA/RNA polymerases"/>
    <property type="match status" value="1"/>
</dbReference>
<dbReference type="PANTHER" id="PTHR31635">
    <property type="entry name" value="REVERSE TRANSCRIPTASE DOMAIN-CONTAINING PROTEIN-RELATED"/>
    <property type="match status" value="1"/>
</dbReference>
<feature type="domain" description="Reverse transcriptase" evidence="1">
    <location>
        <begin position="28"/>
        <end position="297"/>
    </location>
</feature>
<evidence type="ECO:0000313" key="3">
    <source>
        <dbReference type="Proteomes" id="UP001459277"/>
    </source>
</evidence>
<gene>
    <name evidence="2" type="ORF">SO802_007322</name>
</gene>
<sequence length="394" mass="44469">MKTNLLHAGFFQRFWIIVGDSVREEIKKVFRDRKIPEYLNSTNIVLTPKVQGPETIGSYRPISLCNSIYKIISKVLVGRICPYLDKIISPCQAAFVLGRRGVDNAIIVQEVIHTTGKTRGKVGYMTLKIDLEKAYDKLEWSFTRSMLSRFNLPNNLIEIIMSCITTVTTSILFNGGSLEPFSPTRGIRQGDPLFPYIFIMCMEYLGQLIQEKCEEGLWKPVKASRSGPLFSHLFFADDLVLFAKANAKNCMVIRDVLEKFCTESGQTISSSKSRVFFSPNICQVEEEAFLSILGFQASNCLGKYLGFPIRHRGGSNQDFNFVLDKVKTKLAGWKANLLSMARRSVLIQVASSTISSYVMQSSMLPGKVLEGMDRVNRNFLWGSSDNNKKMHWVG</sequence>
<proteinExistence type="predicted"/>
<organism evidence="2 3">
    <name type="scientific">Lithocarpus litseifolius</name>
    <dbReference type="NCBI Taxonomy" id="425828"/>
    <lineage>
        <taxon>Eukaryota</taxon>
        <taxon>Viridiplantae</taxon>
        <taxon>Streptophyta</taxon>
        <taxon>Embryophyta</taxon>
        <taxon>Tracheophyta</taxon>
        <taxon>Spermatophyta</taxon>
        <taxon>Magnoliopsida</taxon>
        <taxon>eudicotyledons</taxon>
        <taxon>Gunneridae</taxon>
        <taxon>Pentapetalae</taxon>
        <taxon>rosids</taxon>
        <taxon>fabids</taxon>
        <taxon>Fagales</taxon>
        <taxon>Fagaceae</taxon>
        <taxon>Lithocarpus</taxon>
    </lineage>
</organism>
<dbReference type="InterPro" id="IPR000477">
    <property type="entry name" value="RT_dom"/>
</dbReference>
<accession>A0AAW2DQ04</accession>
<dbReference type="InterPro" id="IPR043502">
    <property type="entry name" value="DNA/RNA_pol_sf"/>
</dbReference>
<evidence type="ECO:0000259" key="1">
    <source>
        <dbReference type="PROSITE" id="PS50878"/>
    </source>
</evidence>
<evidence type="ECO:0000313" key="2">
    <source>
        <dbReference type="EMBL" id="KAL0012214.1"/>
    </source>
</evidence>
<keyword evidence="3" id="KW-1185">Reference proteome</keyword>
<dbReference type="CDD" id="cd01650">
    <property type="entry name" value="RT_nLTR_like"/>
    <property type="match status" value="1"/>
</dbReference>
<reference evidence="2 3" key="1">
    <citation type="submission" date="2024-01" db="EMBL/GenBank/DDBJ databases">
        <title>A telomere-to-telomere, gap-free genome of sweet tea (Lithocarpus litseifolius).</title>
        <authorList>
            <person name="Zhou J."/>
        </authorList>
    </citation>
    <scope>NUCLEOTIDE SEQUENCE [LARGE SCALE GENOMIC DNA]</scope>
    <source>
        <strain evidence="2">Zhou-2022a</strain>
        <tissue evidence="2">Leaf</tissue>
    </source>
</reference>
<dbReference type="AlphaFoldDB" id="A0AAW2DQ04"/>
<dbReference type="Proteomes" id="UP001459277">
    <property type="component" value="Unassembled WGS sequence"/>
</dbReference>
<protein>
    <recommendedName>
        <fullName evidence="1">Reverse transcriptase domain-containing protein</fullName>
    </recommendedName>
</protein>
<name>A0AAW2DQ04_9ROSI</name>
<dbReference type="EMBL" id="JAZDWU010000002">
    <property type="protein sequence ID" value="KAL0012214.1"/>
    <property type="molecule type" value="Genomic_DNA"/>
</dbReference>
<dbReference type="PROSITE" id="PS50878">
    <property type="entry name" value="RT_POL"/>
    <property type="match status" value="1"/>
</dbReference>
<dbReference type="PANTHER" id="PTHR31635:SF196">
    <property type="entry name" value="REVERSE TRANSCRIPTASE DOMAIN-CONTAINING PROTEIN-RELATED"/>
    <property type="match status" value="1"/>
</dbReference>
<comment type="caution">
    <text evidence="2">The sequence shown here is derived from an EMBL/GenBank/DDBJ whole genome shotgun (WGS) entry which is preliminary data.</text>
</comment>